<dbReference type="EMBL" id="JAEHOC010000001">
    <property type="protein sequence ID" value="KAG2445505.1"/>
    <property type="molecule type" value="Genomic_DNA"/>
</dbReference>
<feature type="compositionally biased region" description="Low complexity" evidence="1">
    <location>
        <begin position="592"/>
        <end position="614"/>
    </location>
</feature>
<feature type="region of interest" description="Disordered" evidence="1">
    <location>
        <begin position="467"/>
        <end position="501"/>
    </location>
</feature>
<feature type="region of interest" description="Disordered" evidence="1">
    <location>
        <begin position="412"/>
        <end position="441"/>
    </location>
</feature>
<dbReference type="AlphaFoldDB" id="A0A836B266"/>
<sequence>MQETLATYVPPKDETRRPEEVFRAAREVASFRSQQYSYERRVQYAHENSRKIKDARLQYGKAHKLDGGLLPNAAYYDDEIEEWSSDSDSDSNSGASYVAAAGLQGRAPMSQSSGSHAAAAVLTGPAPPADPDDGGNGGAASGAATGAAAKGAAGSAAEAGGAAGEAAPYAPYNTASWPARFVVLPSEGDAAAAVSNGGASHPSQQPNLHAVHAAVAAAAALADPERGGAAGATQRAGMVLGRSSSNRRMSGAQPTWLLRSDHSGSVAAAAASLAAAGGADGGGGRPGSGRIPTYAAAPPAPMLDQLLDEDVHGPSLAALGRGRSFTNGHGPVDYLGADGTGGGVAASALSFTAGGAGSSSSSSRALKPTLPAPLRATTSFTLGSSNRPSTAARARAGAGAAAAVGGVPAAGNAPAPSPLPSAPPVPPLALPQQQAQQKPAPLTRALSLNLNRLASSIGLNYMKLGRRDSQSQAPATAAETAASRGAADCEASAESDEYDEAADQLSMLRGGRGGSSTAAGDHHVERSWKSFTMGLRRHTGTNDSCDGGLPAAAALGGSFSAAGSGVVGLGGASMRVRFVPGGAEDDEEGDGQEQQQGARGQYGLRRTGSGRRSTFSNVVVPQPYESVSALQAGGARPPPLLTQPPPPLQSRNSSGTSGGAAQARSGTGDGGAAAAAAAAATAQPQHAIPVPPPMLRAQSFTNGRRSSVLLSAAASELAHAMPQPQPNGVAPHRVTVGTGDAGNDSDSSSGVAAVVAGSPDAPLEYAGAAAAPMVVRAGLFGQRELPQQLMRARSSKTISVTTAAAAAAPPPAPAQKANWREVPMPVGAPPRSDRVSSEDVFRIMRTSAK</sequence>
<dbReference type="Proteomes" id="UP000650467">
    <property type="component" value="Unassembled WGS sequence"/>
</dbReference>
<evidence type="ECO:0000313" key="2">
    <source>
        <dbReference type="EMBL" id="KAG2445505.1"/>
    </source>
</evidence>
<feature type="compositionally biased region" description="Low complexity" evidence="1">
    <location>
        <begin position="473"/>
        <end position="490"/>
    </location>
</feature>
<evidence type="ECO:0000256" key="1">
    <source>
        <dbReference type="SAM" id="MobiDB-lite"/>
    </source>
</evidence>
<feature type="compositionally biased region" description="Low complexity" evidence="1">
    <location>
        <begin position="430"/>
        <end position="441"/>
    </location>
</feature>
<feature type="compositionally biased region" description="Acidic residues" evidence="1">
    <location>
        <begin position="491"/>
        <end position="501"/>
    </location>
</feature>
<keyword evidence="3" id="KW-1185">Reference proteome</keyword>
<proteinExistence type="predicted"/>
<organism evidence="2 3">
    <name type="scientific">Chlamydomonas incerta</name>
    <dbReference type="NCBI Taxonomy" id="51695"/>
    <lineage>
        <taxon>Eukaryota</taxon>
        <taxon>Viridiplantae</taxon>
        <taxon>Chlorophyta</taxon>
        <taxon>core chlorophytes</taxon>
        <taxon>Chlorophyceae</taxon>
        <taxon>CS clade</taxon>
        <taxon>Chlamydomonadales</taxon>
        <taxon>Chlamydomonadaceae</taxon>
        <taxon>Chlamydomonas</taxon>
    </lineage>
</organism>
<feature type="compositionally biased region" description="Low complexity" evidence="1">
    <location>
        <begin position="737"/>
        <end position="753"/>
    </location>
</feature>
<feature type="region of interest" description="Disordered" evidence="1">
    <location>
        <begin position="721"/>
        <end position="753"/>
    </location>
</feature>
<feature type="region of interest" description="Disordered" evidence="1">
    <location>
        <begin position="801"/>
        <end position="838"/>
    </location>
</feature>
<feature type="region of interest" description="Disordered" evidence="1">
    <location>
        <begin position="580"/>
        <end position="618"/>
    </location>
</feature>
<feature type="compositionally biased region" description="Low complexity" evidence="1">
    <location>
        <begin position="352"/>
        <end position="365"/>
    </location>
</feature>
<name>A0A836B266_CHLIN</name>
<feature type="region of interest" description="Disordered" evidence="1">
    <location>
        <begin position="352"/>
        <end position="394"/>
    </location>
</feature>
<feature type="compositionally biased region" description="Pro residues" evidence="1">
    <location>
        <begin position="636"/>
        <end position="648"/>
    </location>
</feature>
<reference evidence="2" key="1">
    <citation type="journal article" date="2020" name="bioRxiv">
        <title>Comparative genomics of Chlamydomonas.</title>
        <authorList>
            <person name="Craig R.J."/>
            <person name="Hasan A.R."/>
            <person name="Ness R.W."/>
            <person name="Keightley P.D."/>
        </authorList>
    </citation>
    <scope>NUCLEOTIDE SEQUENCE</scope>
    <source>
        <strain evidence="2">SAG 7.73</strain>
    </source>
</reference>
<feature type="region of interest" description="Disordered" evidence="1">
    <location>
        <begin position="630"/>
        <end position="678"/>
    </location>
</feature>
<comment type="caution">
    <text evidence="2">The sequence shown here is derived from an EMBL/GenBank/DDBJ whole genome shotgun (WGS) entry which is preliminary data.</text>
</comment>
<feature type="compositionally biased region" description="Pro residues" evidence="1">
    <location>
        <begin position="415"/>
        <end position="429"/>
    </location>
</feature>
<evidence type="ECO:0000313" key="3">
    <source>
        <dbReference type="Proteomes" id="UP000650467"/>
    </source>
</evidence>
<gene>
    <name evidence="2" type="ORF">HXX76_000121</name>
</gene>
<feature type="region of interest" description="Disordered" evidence="1">
    <location>
        <begin position="107"/>
        <end position="144"/>
    </location>
</feature>
<feature type="compositionally biased region" description="Polar residues" evidence="1">
    <location>
        <begin position="376"/>
        <end position="386"/>
    </location>
</feature>
<accession>A0A836B266</accession>
<dbReference type="OrthoDB" id="10679228at2759"/>
<protein>
    <submittedName>
        <fullName evidence="2">Uncharacterized protein</fullName>
    </submittedName>
</protein>